<dbReference type="SMART" id="SM00054">
    <property type="entry name" value="EFh"/>
    <property type="match status" value="4"/>
</dbReference>
<evidence type="ECO:0000256" key="2">
    <source>
        <dbReference type="ARBA" id="ARBA00022737"/>
    </source>
</evidence>
<dbReference type="InterPro" id="IPR011992">
    <property type="entry name" value="EF-hand-dom_pair"/>
</dbReference>
<sequence length="638" mass="72446">MVLFKNCRSPTKIAAQVHDEDVDKAAARPKTPDGKAPPLTKKLLKDSNFQDMDMFGEDSDASDDEAAIDRYDRDEVAEDDEVYKSRNVEMLMSKMTPEEMFVKFDEDHSGLISQREFIKMLPQLGIKLSEAKAIRIFDMCDKDRSGEIDLEEFKMAMFTVDPNTGNSLGFAPSSLLSPKDAFHLFDSNGSGRLDELEFADALEYFGMTVSDAKQEKLFQKYDSDKSGYIDYSEFRVMWLQCADLRHELGARGIEIPKYATRKTLMQILTKVLDEEERIEDQALAEAKWYHEWQMEKIRRQELARKAGLRAQDELAAALDAAGQVYVLGSGHRGQFGGNPASRDTMLYDGYTHVSDIWQARVFPTYVPPDLKLKPVSMGKPLEGGDATALDADKSPRPPTPDLIQREKAKKQAVTLESPEKKPRAPFMRRRKENVEYDVDHVSPPKLGRQEWQPKRREEEEEATAAPEETSDDTTEMEELNQKFLDDRAFVRSLRFKEMHPMTNTGWLWGRQVIQATITDNIAYAVTATGQIYCWGGQNKWWKGLAGHDDDGDDDDDEGKTKALVDETQKQVEEMRMLTARSELLKMAAPKFAAAAVALEVERQKTLLEAKRQKELADDAQYEKQAVDDNLDSSHDVGT</sequence>
<feature type="compositionally biased region" description="Basic and acidic residues" evidence="4">
    <location>
        <begin position="439"/>
        <end position="457"/>
    </location>
</feature>
<feature type="domain" description="EF-hand" evidence="5">
    <location>
        <begin position="128"/>
        <end position="163"/>
    </location>
</feature>
<evidence type="ECO:0000313" key="7">
    <source>
        <dbReference type="EMBL" id="VFT89789.1"/>
    </source>
</evidence>
<reference evidence="7 8" key="1">
    <citation type="submission" date="2019-03" db="EMBL/GenBank/DDBJ databases">
        <authorList>
            <person name="Gaulin E."/>
            <person name="Dumas B."/>
        </authorList>
    </citation>
    <scope>NUCLEOTIDE SEQUENCE [LARGE SCALE GENOMIC DNA]</scope>
    <source>
        <strain evidence="7">CBS 568.67</strain>
    </source>
</reference>
<feature type="compositionally biased region" description="Basic and acidic residues" evidence="4">
    <location>
        <begin position="17"/>
        <end position="33"/>
    </location>
</feature>
<protein>
    <submittedName>
        <fullName evidence="7">Aste57867_12943 protein</fullName>
    </submittedName>
</protein>
<gene>
    <name evidence="7" type="primary">Aste57867_12943</name>
    <name evidence="6" type="ORF">As57867_012895</name>
    <name evidence="7" type="ORF">ASTE57867_12943</name>
</gene>
<dbReference type="GO" id="GO:0005509">
    <property type="term" value="F:calcium ion binding"/>
    <property type="evidence" value="ECO:0007669"/>
    <property type="project" value="InterPro"/>
</dbReference>
<keyword evidence="3" id="KW-0106">Calcium</keyword>
<feature type="region of interest" description="Disordered" evidence="4">
    <location>
        <begin position="439"/>
        <end position="475"/>
    </location>
</feature>
<feature type="domain" description="EF-hand" evidence="5">
    <location>
        <begin position="92"/>
        <end position="127"/>
    </location>
</feature>
<dbReference type="SUPFAM" id="SSF50985">
    <property type="entry name" value="RCC1/BLIP-II"/>
    <property type="match status" value="1"/>
</dbReference>
<dbReference type="InterPro" id="IPR018247">
    <property type="entry name" value="EF_Hand_1_Ca_BS"/>
</dbReference>
<dbReference type="PROSITE" id="PS00018">
    <property type="entry name" value="EF_HAND_1"/>
    <property type="match status" value="4"/>
</dbReference>
<feature type="region of interest" description="Disordered" evidence="4">
    <location>
        <begin position="376"/>
        <end position="423"/>
    </location>
</feature>
<dbReference type="PROSITE" id="PS50222">
    <property type="entry name" value="EF_HAND_2"/>
    <property type="match status" value="4"/>
</dbReference>
<evidence type="ECO:0000256" key="4">
    <source>
        <dbReference type="SAM" id="MobiDB-lite"/>
    </source>
</evidence>
<dbReference type="InterPro" id="IPR051581">
    <property type="entry name" value="Ca-bind"/>
</dbReference>
<dbReference type="InterPro" id="IPR009091">
    <property type="entry name" value="RCC1/BLIP-II"/>
</dbReference>
<dbReference type="EMBL" id="VJMH01005413">
    <property type="protein sequence ID" value="KAF0696245.1"/>
    <property type="molecule type" value="Genomic_DNA"/>
</dbReference>
<evidence type="ECO:0000313" key="6">
    <source>
        <dbReference type="EMBL" id="KAF0696245.1"/>
    </source>
</evidence>
<evidence type="ECO:0000256" key="1">
    <source>
        <dbReference type="ARBA" id="ARBA00022723"/>
    </source>
</evidence>
<feature type="domain" description="EF-hand" evidence="5">
    <location>
        <begin position="209"/>
        <end position="244"/>
    </location>
</feature>
<dbReference type="Gene3D" id="1.10.238.10">
    <property type="entry name" value="EF-hand"/>
    <property type="match status" value="2"/>
</dbReference>
<feature type="region of interest" description="Disordered" evidence="4">
    <location>
        <begin position="15"/>
        <end position="41"/>
    </location>
</feature>
<feature type="compositionally biased region" description="Acidic residues" evidence="4">
    <location>
        <begin position="458"/>
        <end position="475"/>
    </location>
</feature>
<dbReference type="EMBL" id="CAADRA010005434">
    <property type="protein sequence ID" value="VFT89789.1"/>
    <property type="molecule type" value="Genomic_DNA"/>
</dbReference>
<feature type="domain" description="EF-hand" evidence="5">
    <location>
        <begin position="173"/>
        <end position="208"/>
    </location>
</feature>
<dbReference type="OrthoDB" id="8068875at2759"/>
<name>A0A485KYY0_9STRA</name>
<evidence type="ECO:0000256" key="3">
    <source>
        <dbReference type="ARBA" id="ARBA00022837"/>
    </source>
</evidence>
<proteinExistence type="predicted"/>
<dbReference type="PANTHER" id="PTHR34524:SF6">
    <property type="entry name" value="CALCYPHOSINE LIKE"/>
    <property type="match status" value="1"/>
</dbReference>
<feature type="region of interest" description="Disordered" evidence="4">
    <location>
        <begin position="613"/>
        <end position="638"/>
    </location>
</feature>
<organism evidence="7 8">
    <name type="scientific">Aphanomyces stellatus</name>
    <dbReference type="NCBI Taxonomy" id="120398"/>
    <lineage>
        <taxon>Eukaryota</taxon>
        <taxon>Sar</taxon>
        <taxon>Stramenopiles</taxon>
        <taxon>Oomycota</taxon>
        <taxon>Saprolegniomycetes</taxon>
        <taxon>Saprolegniales</taxon>
        <taxon>Verrucalvaceae</taxon>
        <taxon>Aphanomyces</taxon>
    </lineage>
</organism>
<keyword evidence="2" id="KW-0677">Repeat</keyword>
<reference evidence="6" key="2">
    <citation type="submission" date="2019-06" db="EMBL/GenBank/DDBJ databases">
        <title>Genomics analysis of Aphanomyces spp. identifies a new class of oomycete effector associated with host adaptation.</title>
        <authorList>
            <person name="Gaulin E."/>
        </authorList>
    </citation>
    <scope>NUCLEOTIDE SEQUENCE</scope>
    <source>
        <strain evidence="6">CBS 578.67</strain>
    </source>
</reference>
<keyword evidence="1" id="KW-0479">Metal-binding</keyword>
<evidence type="ECO:0000259" key="5">
    <source>
        <dbReference type="PROSITE" id="PS50222"/>
    </source>
</evidence>
<dbReference type="AlphaFoldDB" id="A0A485KYY0"/>
<dbReference type="SUPFAM" id="SSF47473">
    <property type="entry name" value="EF-hand"/>
    <property type="match status" value="1"/>
</dbReference>
<dbReference type="Proteomes" id="UP000332933">
    <property type="component" value="Unassembled WGS sequence"/>
</dbReference>
<dbReference type="InterPro" id="IPR002048">
    <property type="entry name" value="EF_hand_dom"/>
</dbReference>
<dbReference type="Pfam" id="PF13499">
    <property type="entry name" value="EF-hand_7"/>
    <property type="match status" value="2"/>
</dbReference>
<dbReference type="PANTHER" id="PTHR34524">
    <property type="entry name" value="CALCYPHOSIN"/>
    <property type="match status" value="1"/>
</dbReference>
<accession>A0A485KYY0</accession>
<keyword evidence="8" id="KW-1185">Reference proteome</keyword>
<evidence type="ECO:0000313" key="8">
    <source>
        <dbReference type="Proteomes" id="UP000332933"/>
    </source>
</evidence>